<keyword evidence="1" id="KW-1185">Reference proteome</keyword>
<sequence length="124" mass="14380">MATSEKEYYTFHDKMEHELNKLQSTTKREIADIHPSFDFAVIADIVQSKAEKKYFVIAELKKPTVSFIPANYIRESTTFEIGQKLKIVRKCGIGLEDIQIIPNEVDDDSYFEYNWCEGVSCDMI</sequence>
<dbReference type="WBParaSite" id="PSU_v2.g3109.t1">
    <property type="protein sequence ID" value="PSU_v2.g3109.t1"/>
    <property type="gene ID" value="PSU_v2.g3109"/>
</dbReference>
<dbReference type="Proteomes" id="UP000887577">
    <property type="component" value="Unplaced"/>
</dbReference>
<dbReference type="AlphaFoldDB" id="A0A914YSY1"/>
<organism evidence="1 2">
    <name type="scientific">Panagrolaimus superbus</name>
    <dbReference type="NCBI Taxonomy" id="310955"/>
    <lineage>
        <taxon>Eukaryota</taxon>
        <taxon>Metazoa</taxon>
        <taxon>Ecdysozoa</taxon>
        <taxon>Nematoda</taxon>
        <taxon>Chromadorea</taxon>
        <taxon>Rhabditida</taxon>
        <taxon>Tylenchina</taxon>
        <taxon>Panagrolaimomorpha</taxon>
        <taxon>Panagrolaimoidea</taxon>
        <taxon>Panagrolaimidae</taxon>
        <taxon>Panagrolaimus</taxon>
    </lineage>
</organism>
<evidence type="ECO:0000313" key="2">
    <source>
        <dbReference type="WBParaSite" id="PSU_v2.g3109.t1"/>
    </source>
</evidence>
<proteinExistence type="predicted"/>
<accession>A0A914YSY1</accession>
<protein>
    <submittedName>
        <fullName evidence="2">Uncharacterized protein</fullName>
    </submittedName>
</protein>
<name>A0A914YSY1_9BILA</name>
<reference evidence="2" key="1">
    <citation type="submission" date="2022-11" db="UniProtKB">
        <authorList>
            <consortium name="WormBaseParasite"/>
        </authorList>
    </citation>
    <scope>IDENTIFICATION</scope>
</reference>
<evidence type="ECO:0000313" key="1">
    <source>
        <dbReference type="Proteomes" id="UP000887577"/>
    </source>
</evidence>